<feature type="domain" description="Aminopeptidase N-like N-terminal" evidence="19">
    <location>
        <begin position="994"/>
        <end position="1182"/>
    </location>
</feature>
<dbReference type="FunFam" id="2.60.40.1730:FF:000013">
    <property type="entry name" value="Aminopeptidase"/>
    <property type="match status" value="1"/>
</dbReference>
<comment type="caution">
    <text evidence="20">The sequence shown here is derived from an EMBL/GenBank/DDBJ whole genome shotgun (WGS) entry which is preliminary data.</text>
</comment>
<reference evidence="20" key="1">
    <citation type="submission" date="2021-02" db="EMBL/GenBank/DDBJ databases">
        <authorList>
            <person name="Nowell W R."/>
        </authorList>
    </citation>
    <scope>NUCLEOTIDE SEQUENCE</scope>
</reference>
<dbReference type="GO" id="GO:0005886">
    <property type="term" value="C:plasma membrane"/>
    <property type="evidence" value="ECO:0007669"/>
    <property type="project" value="UniProtKB-SubCell"/>
</dbReference>
<dbReference type="Pfam" id="PF01433">
    <property type="entry name" value="Peptidase_M1"/>
    <property type="match status" value="2"/>
</dbReference>
<dbReference type="PANTHER" id="PTHR11533:SF294">
    <property type="entry name" value="THYROTROPIN-RELEASING HORMONE-DEGRADING ECTOENZYME"/>
    <property type="match status" value="1"/>
</dbReference>
<keyword evidence="11" id="KW-1015">Disulfide bond</keyword>
<evidence type="ECO:0000256" key="5">
    <source>
        <dbReference type="ARBA" id="ARBA00022670"/>
    </source>
</evidence>
<evidence type="ECO:0000259" key="19">
    <source>
        <dbReference type="Pfam" id="PF17900"/>
    </source>
</evidence>
<dbReference type="InterPro" id="IPR024571">
    <property type="entry name" value="ERAP1-like_C_dom"/>
</dbReference>
<evidence type="ECO:0000256" key="13">
    <source>
        <dbReference type="PIRSR" id="PIRSR634016-1"/>
    </source>
</evidence>
<keyword evidence="5" id="KW-0645">Protease</keyword>
<keyword evidence="6 14" id="KW-0479">Metal-binding</keyword>
<organism evidence="20 21">
    <name type="scientific">Rotaria sordida</name>
    <dbReference type="NCBI Taxonomy" id="392033"/>
    <lineage>
        <taxon>Eukaryota</taxon>
        <taxon>Metazoa</taxon>
        <taxon>Spiralia</taxon>
        <taxon>Gnathifera</taxon>
        <taxon>Rotifera</taxon>
        <taxon>Eurotatoria</taxon>
        <taxon>Bdelloidea</taxon>
        <taxon>Philodinida</taxon>
        <taxon>Philodinidae</taxon>
        <taxon>Rotaria</taxon>
    </lineage>
</organism>
<dbReference type="GO" id="GO:0042277">
    <property type="term" value="F:peptide binding"/>
    <property type="evidence" value="ECO:0007669"/>
    <property type="project" value="TreeGrafter"/>
</dbReference>
<evidence type="ECO:0000259" key="17">
    <source>
        <dbReference type="Pfam" id="PF01433"/>
    </source>
</evidence>
<dbReference type="Proteomes" id="UP000663864">
    <property type="component" value="Unassembled WGS sequence"/>
</dbReference>
<evidence type="ECO:0000313" key="20">
    <source>
        <dbReference type="EMBL" id="CAF1163209.1"/>
    </source>
</evidence>
<keyword evidence="10 16" id="KW-0472">Membrane</keyword>
<evidence type="ECO:0000256" key="8">
    <source>
        <dbReference type="ARBA" id="ARBA00022833"/>
    </source>
</evidence>
<evidence type="ECO:0000256" key="10">
    <source>
        <dbReference type="ARBA" id="ARBA00023136"/>
    </source>
</evidence>
<dbReference type="CDD" id="cd09601">
    <property type="entry name" value="M1_APN-Q_like"/>
    <property type="match status" value="2"/>
</dbReference>
<feature type="binding site" evidence="14">
    <location>
        <position position="1315"/>
    </location>
    <ligand>
        <name>Zn(2+)</name>
        <dbReference type="ChEBI" id="CHEBI:29105"/>
        <note>catalytic</note>
    </ligand>
</feature>
<dbReference type="GO" id="GO:0005615">
    <property type="term" value="C:extracellular space"/>
    <property type="evidence" value="ECO:0007669"/>
    <property type="project" value="TreeGrafter"/>
</dbReference>
<dbReference type="GO" id="GO:0005737">
    <property type="term" value="C:cytoplasm"/>
    <property type="evidence" value="ECO:0007669"/>
    <property type="project" value="TreeGrafter"/>
</dbReference>
<evidence type="ECO:0000256" key="16">
    <source>
        <dbReference type="SAM" id="Phobius"/>
    </source>
</evidence>
<name>A0A814TQW2_9BILA</name>
<feature type="domain" description="Peptidase M1 membrane alanine aminopeptidase" evidence="17">
    <location>
        <begin position="324"/>
        <end position="543"/>
    </location>
</feature>
<dbReference type="Pfam" id="PF17900">
    <property type="entry name" value="Peptidase_M1_N"/>
    <property type="match status" value="2"/>
</dbReference>
<dbReference type="FunFam" id="1.10.390.10:FF:000006">
    <property type="entry name" value="Puromycin-sensitive aminopeptidase"/>
    <property type="match status" value="2"/>
</dbReference>
<keyword evidence="7" id="KW-0378">Hydrolase</keyword>
<evidence type="ECO:0000256" key="11">
    <source>
        <dbReference type="ARBA" id="ARBA00023157"/>
    </source>
</evidence>
<evidence type="ECO:0000256" key="2">
    <source>
        <dbReference type="ARBA" id="ARBA00010136"/>
    </source>
</evidence>
<dbReference type="FunFam" id="1.25.50.20:FF:000001">
    <property type="entry name" value="Aminopeptidase"/>
    <property type="match status" value="2"/>
</dbReference>
<evidence type="ECO:0000256" key="6">
    <source>
        <dbReference type="ARBA" id="ARBA00022723"/>
    </source>
</evidence>
<feature type="transmembrane region" description="Helical" evidence="16">
    <location>
        <begin position="22"/>
        <end position="46"/>
    </location>
</feature>
<gene>
    <name evidence="20" type="ORF">ZHD862_LOCUS20802</name>
</gene>
<evidence type="ECO:0000256" key="9">
    <source>
        <dbReference type="ARBA" id="ARBA00023049"/>
    </source>
</evidence>
<dbReference type="PANTHER" id="PTHR11533">
    <property type="entry name" value="PROTEASE M1 ZINC METALLOPROTEASE"/>
    <property type="match status" value="1"/>
</dbReference>
<feature type="domain" description="Aminopeptidase N-like N-terminal" evidence="19">
    <location>
        <begin position="95"/>
        <end position="283"/>
    </location>
</feature>
<sequence>MQSFDQNEKHVKLNTYQISKKLFWFILSLIIIGLVVLLVLTIYFGVRSQKTTIVYHETTLLSTSTHNPNDTTTSIGSTTTIHLIRPVERIPMNLKPELYQWTITPDLIQEKFVGDLLYTFTCLESTKELIFHMVDLNIDNSTIAIVNSSSSSIPIFDSWYYDDHNQFMKINFLSNFQPAMIYTLHIVYSANIDRDLEGIYLSDYVDVNGVSRTFITSQMEPTYARNVLPSIDEPARKALFRITVNHDPSYAVWTNTELEHSDTLSDGRINSYFAPTLNMSTYLLALIITPKSDFACRPDRIINSSKNIISRICGRTPILQQMAYADDVAFKAVNFFNQYFDIDYALPKIDHFAVPDFEGGAMENYGLLIYGEIGLFFDEKIGSTSQQQYVTLLIAHEVAHQWFGNLVSPASWGELWLKEGFANYMESLATDFIEPSWKQDELFVIDKVFSFMKVDSLPTSRPISIEINNLADIFLMYDQITYNKGSSLIRMMKMFLGAEIFQQGIRNYLKHFSYSSATQHDLWQYLSAATNNTIDVELIMNGWTHQAGYPIVEINRIYRKIDQNLQQQQQQQRVSSGLIITQQPFNLFPSTPTSKTWWIPFKYFDRTSLEFSKENPIEWFNSTSTRLSITTSDSDWIIANPDYFGLYRVKYDSKNFNLILAQLQTDHTRIPNINRAALIDDTFAISRTFLINATEAYKLIGYLKNENDFVPWTAAFSAMNQQEYLLGDNEIFPEVQRYFLNLILPLYNSISWTTINQTTDWRRALIQPELLSAVCSYGYRDCIDTARSMFRRWYLNPVQNEIPGSLRAVVYCVAIREGSHEEFQFLWKRLEDEQTPSATLDLLHGLACTRDRSQIIWFLNQHLKNESVIREQDMTYSISNVARSRDSYQIAWIWIQENWPNLFSRWGKTDSGLDQVIDDVTNRFVTIRQLNDFNIFANSIIDKGTVYRQFQLSQDKINAAITWNTVNIASITAFIQSLDDSSISNYRLPSFAIPLHYDLYVKPYLNVTDNVDHSVFDGQVRIHINITNATDRIILHKRSIIIREPIENTGEVSIIETTFNQDRDLYTIIFDRIIPINTQINLTLNYRGQLSNEVDGFFLSSYVRSSDQVPRYLLASTMAPISARRALPCFDEPNFKATFSLSVEHESQYGAWSNMPIENQVNLSNGLILTHFQKSVSMSSYLLALVVADFECLARNNTGLYGNITTRVCAQPDKKDDLHYALEIATQNIHNFEKQYQINYPLTKCDHIALPKFFNGAMENFGCIMYIESRLLYNNITSTPLNKQDVALFIAHELSHQWFGNLVTHSWWNDVWLNEGFAEWMAFVGTNKVHPDWNSYEQHIAQEWFPIMQNDAISFSLPITRQITHDEQLNNIYNSLVYLKGSSLVRMMQNFIIEDTFNREKIDLWQILNEQMIIDNILLPRNISLGDIMNTWTDQMGYPYIEVIRDYSTNIISISQHQFLFDVEAQPPNSPYNYQWYIPFQFKSLSSSSSSSITWFNEKQINITIDANIQSNEWILANPNLLGFFRTNYDIRNWQMIIEQLKNDHKNFTIIERAGLVDDLFNLARINILPLSLVFDMLIYVKSEQEYIVWERIIVGIQYIEQMLATSYSNINIYEQWRSYLIDLIRSIYIYFGWNSQSMSEKWIDTVYRNVILSTACQYNLKNCTDYAQQLFQEWFNHPSNNTIEINYREIIYCTNIRLGSRTLFQFLFHQYQITNDTQEISRLQLALTCTQDIQLIRYLLEIHFNSNLNIIRQKDILSGIRLICRNSIGINDCWSYVRLKWKYLLKIFGHYDFISFIQELTEKFNTKQQLNEFELFIEQTMNQGSFEVEFRSSIERIRANIQWITNVKPNLEKWFANQTLTIDF</sequence>
<dbReference type="InterPro" id="IPR045357">
    <property type="entry name" value="Aminopeptidase_N-like_N"/>
</dbReference>
<feature type="domain" description="ERAP1-like C-terminal" evidence="18">
    <location>
        <begin position="1514"/>
        <end position="1839"/>
    </location>
</feature>
<keyword evidence="9" id="KW-0482">Metalloprotease</keyword>
<dbReference type="InterPro" id="IPR001930">
    <property type="entry name" value="Peptidase_M1"/>
</dbReference>
<dbReference type="GO" id="GO:0006508">
    <property type="term" value="P:proteolysis"/>
    <property type="evidence" value="ECO:0007669"/>
    <property type="project" value="UniProtKB-KW"/>
</dbReference>
<accession>A0A814TQW2</accession>
<dbReference type="GO" id="GO:0008270">
    <property type="term" value="F:zinc ion binding"/>
    <property type="evidence" value="ECO:0007669"/>
    <property type="project" value="InterPro"/>
</dbReference>
<proteinExistence type="inferred from homology"/>
<comment type="cofactor">
    <cofactor evidence="14">
        <name>Zn(2+)</name>
        <dbReference type="ChEBI" id="CHEBI:29105"/>
    </cofactor>
    <text evidence="14">Binds 1 zinc ion per subunit.</text>
</comment>
<evidence type="ECO:0000256" key="4">
    <source>
        <dbReference type="ARBA" id="ARBA00022475"/>
    </source>
</evidence>
<feature type="binding site" evidence="14">
    <location>
        <position position="1292"/>
    </location>
    <ligand>
        <name>Zn(2+)</name>
        <dbReference type="ChEBI" id="CHEBI:29105"/>
        <note>catalytic</note>
    </ligand>
</feature>
<evidence type="ECO:0000256" key="15">
    <source>
        <dbReference type="PIRSR" id="PIRSR634016-4"/>
    </source>
</evidence>
<keyword evidence="4" id="KW-1003">Cell membrane</keyword>
<dbReference type="Gene3D" id="1.10.390.10">
    <property type="entry name" value="Neutral Protease Domain 2"/>
    <property type="match status" value="2"/>
</dbReference>
<dbReference type="PRINTS" id="PR00756">
    <property type="entry name" value="ALADIPTASE"/>
</dbReference>
<keyword evidence="3" id="KW-0031">Aminopeptidase</keyword>
<evidence type="ECO:0000256" key="14">
    <source>
        <dbReference type="PIRSR" id="PIRSR634016-3"/>
    </source>
</evidence>
<keyword evidence="16" id="KW-0812">Transmembrane</keyword>
<evidence type="ECO:0000259" key="18">
    <source>
        <dbReference type="Pfam" id="PF11838"/>
    </source>
</evidence>
<dbReference type="GO" id="GO:0070006">
    <property type="term" value="F:metalloaminopeptidase activity"/>
    <property type="evidence" value="ECO:0007669"/>
    <property type="project" value="TreeGrafter"/>
</dbReference>
<dbReference type="InterPro" id="IPR027268">
    <property type="entry name" value="Peptidase_M4/M1_CTD_sf"/>
</dbReference>
<feature type="binding site" evidence="14">
    <location>
        <position position="1296"/>
    </location>
    <ligand>
        <name>Zn(2+)</name>
        <dbReference type="ChEBI" id="CHEBI:29105"/>
        <note>catalytic</note>
    </ligand>
</feature>
<dbReference type="Gene3D" id="2.60.40.1910">
    <property type="match status" value="2"/>
</dbReference>
<dbReference type="Gene3D" id="2.60.40.1730">
    <property type="entry name" value="tricorn interacting facor f3 domain"/>
    <property type="match status" value="2"/>
</dbReference>
<evidence type="ECO:0000256" key="12">
    <source>
        <dbReference type="ARBA" id="ARBA00023180"/>
    </source>
</evidence>
<keyword evidence="12" id="KW-0325">Glycoprotein</keyword>
<dbReference type="FunFam" id="2.60.40.1910:FF:000006">
    <property type="entry name" value="Aminopeptidase"/>
    <property type="match status" value="1"/>
</dbReference>
<dbReference type="InterPro" id="IPR042097">
    <property type="entry name" value="Aminopeptidase_N-like_N_sf"/>
</dbReference>
<evidence type="ECO:0000256" key="3">
    <source>
        <dbReference type="ARBA" id="ARBA00022438"/>
    </source>
</evidence>
<dbReference type="InterPro" id="IPR034016">
    <property type="entry name" value="M1_APN-typ"/>
</dbReference>
<dbReference type="EMBL" id="CAJNOT010001202">
    <property type="protein sequence ID" value="CAF1163209.1"/>
    <property type="molecule type" value="Genomic_DNA"/>
</dbReference>
<protein>
    <recommendedName>
        <fullName evidence="22">Aminopeptidase</fullName>
    </recommendedName>
</protein>
<dbReference type="InterPro" id="IPR014782">
    <property type="entry name" value="Peptidase_M1_dom"/>
</dbReference>
<dbReference type="Pfam" id="PF11838">
    <property type="entry name" value="ERAP1_C"/>
    <property type="match status" value="2"/>
</dbReference>
<dbReference type="InterPro" id="IPR050344">
    <property type="entry name" value="Peptidase_M1_aminopeptidases"/>
</dbReference>
<evidence type="ECO:0000256" key="7">
    <source>
        <dbReference type="ARBA" id="ARBA00022801"/>
    </source>
</evidence>
<comment type="similarity">
    <text evidence="2">Belongs to the peptidase M1 family.</text>
</comment>
<dbReference type="SUPFAM" id="SSF55486">
    <property type="entry name" value="Metalloproteases ('zincins'), catalytic domain"/>
    <property type="match status" value="2"/>
</dbReference>
<dbReference type="SUPFAM" id="SSF63737">
    <property type="entry name" value="Leukotriene A4 hydrolase N-terminal domain"/>
    <property type="match status" value="2"/>
</dbReference>
<feature type="domain" description="Peptidase M1 membrane alanine aminopeptidase" evidence="17">
    <location>
        <begin position="1220"/>
        <end position="1399"/>
    </location>
</feature>
<evidence type="ECO:0000256" key="1">
    <source>
        <dbReference type="ARBA" id="ARBA00004236"/>
    </source>
</evidence>
<comment type="subcellular location">
    <subcellularLocation>
        <location evidence="1">Cell membrane</location>
    </subcellularLocation>
</comment>
<evidence type="ECO:0000313" key="21">
    <source>
        <dbReference type="Proteomes" id="UP000663864"/>
    </source>
</evidence>
<dbReference type="GO" id="GO:0043171">
    <property type="term" value="P:peptide catabolic process"/>
    <property type="evidence" value="ECO:0007669"/>
    <property type="project" value="TreeGrafter"/>
</dbReference>
<feature type="domain" description="ERAP1-like C-terminal" evidence="18">
    <location>
        <begin position="636"/>
        <end position="957"/>
    </location>
</feature>
<evidence type="ECO:0008006" key="22">
    <source>
        <dbReference type="Google" id="ProtNLM"/>
    </source>
</evidence>
<feature type="active site" description="Proton acceptor" evidence="13">
    <location>
        <position position="1293"/>
    </location>
</feature>
<dbReference type="Gene3D" id="1.25.50.20">
    <property type="match status" value="2"/>
</dbReference>
<keyword evidence="16" id="KW-1133">Transmembrane helix</keyword>
<feature type="site" description="Transition state stabilizer" evidence="15">
    <location>
        <position position="1378"/>
    </location>
</feature>
<keyword evidence="8 14" id="KW-0862">Zinc</keyword>